<feature type="transmembrane region" description="Helical" evidence="1">
    <location>
        <begin position="89"/>
        <end position="111"/>
    </location>
</feature>
<keyword evidence="1" id="KW-0812">Transmembrane</keyword>
<evidence type="ECO:0000256" key="1">
    <source>
        <dbReference type="SAM" id="Phobius"/>
    </source>
</evidence>
<keyword evidence="1" id="KW-0472">Membrane</keyword>
<accession>A0ABW8MXL7</accession>
<evidence type="ECO:0000313" key="3">
    <source>
        <dbReference type="Proteomes" id="UP001620514"/>
    </source>
</evidence>
<organism evidence="2 3">
    <name type="scientific">Caballeronia udeis</name>
    <dbReference type="NCBI Taxonomy" id="1232866"/>
    <lineage>
        <taxon>Bacteria</taxon>
        <taxon>Pseudomonadati</taxon>
        <taxon>Pseudomonadota</taxon>
        <taxon>Betaproteobacteria</taxon>
        <taxon>Burkholderiales</taxon>
        <taxon>Burkholderiaceae</taxon>
        <taxon>Caballeronia</taxon>
    </lineage>
</organism>
<keyword evidence="1" id="KW-1133">Transmembrane helix</keyword>
<proteinExistence type="predicted"/>
<dbReference type="Proteomes" id="UP001620514">
    <property type="component" value="Unassembled WGS sequence"/>
</dbReference>
<dbReference type="RefSeq" id="WP_404614818.1">
    <property type="nucleotide sequence ID" value="NZ_JBIYDN010000052.1"/>
</dbReference>
<sequence length="317" mass="34379">MGRLAAWQKVGIGLSIAWAIGATVQTHNRAVQNAQNYASFAYSVCTDGKDLAHSSDMSECAKEKSNNLAVWMEGDAANVAIVALAPLPFAWIFAYVLGGLCRALAIGLPVVLPWKSMSRFRKVFVVAGGLVSVGAALFGLTYLMGLYTDTRVPVTPSPLKAMVIDQGDTVTAEGTWTREGALGLGSKLANPLQASKIICTQSDNRCVEARAQVTSEGHVLMVDEVEYDIESWSPTTIVFVDETPCARETYTIDRKTGAVNGAGTRVNPDAKMCNMRAAGETEDRWEYHLADGFKTYWDLRQKARPTLLKVVQAFFGN</sequence>
<evidence type="ECO:0000313" key="2">
    <source>
        <dbReference type="EMBL" id="MFK4448485.1"/>
    </source>
</evidence>
<feature type="transmembrane region" description="Helical" evidence="1">
    <location>
        <begin position="123"/>
        <end position="147"/>
    </location>
</feature>
<name>A0ABW8MXL7_9BURK</name>
<dbReference type="EMBL" id="JBIYDN010000052">
    <property type="protein sequence ID" value="MFK4448485.1"/>
    <property type="molecule type" value="Genomic_DNA"/>
</dbReference>
<reference evidence="2 3" key="2">
    <citation type="submission" date="2024-11" db="EMBL/GenBank/DDBJ databases">
        <title>Using genomics to understand microbial adaptation to soil warming.</title>
        <authorList>
            <person name="Deangelis K.M. PhD."/>
        </authorList>
    </citation>
    <scope>NUCLEOTIDE SEQUENCE [LARGE SCALE GENOMIC DNA]</scope>
    <source>
        <strain evidence="2 3">GAS97</strain>
    </source>
</reference>
<keyword evidence="3" id="KW-1185">Reference proteome</keyword>
<protein>
    <submittedName>
        <fullName evidence="2">Uncharacterized protein</fullName>
    </submittedName>
</protein>
<reference evidence="2 3" key="1">
    <citation type="submission" date="2024-10" db="EMBL/GenBank/DDBJ databases">
        <authorList>
            <person name="Deangelis K."/>
            <person name="Huntemann M."/>
            <person name="Clum A."/>
            <person name="Wang J."/>
            <person name="Palaniappan K."/>
            <person name="Ritter S."/>
            <person name="Chen I.-M."/>
            <person name="Stamatis D."/>
            <person name="Reddy T."/>
            <person name="O'Malley R."/>
            <person name="Daum C."/>
            <person name="Ng V."/>
            <person name="Ivanova N."/>
            <person name="Kyrpides N."/>
            <person name="Woyke T."/>
        </authorList>
    </citation>
    <scope>NUCLEOTIDE SEQUENCE [LARGE SCALE GENOMIC DNA]</scope>
    <source>
        <strain evidence="2 3">GAS97</strain>
    </source>
</reference>
<comment type="caution">
    <text evidence="2">The sequence shown here is derived from an EMBL/GenBank/DDBJ whole genome shotgun (WGS) entry which is preliminary data.</text>
</comment>
<gene>
    <name evidence="2" type="ORF">ABH943_008529</name>
</gene>